<dbReference type="Gene3D" id="3.40.50.1000">
    <property type="entry name" value="HAD superfamily/HAD-like"/>
    <property type="match status" value="1"/>
</dbReference>
<dbReference type="STRING" id="504805.SAMN05421505_103284"/>
<accession>A0A1G7THH6</accession>
<protein>
    <submittedName>
        <fullName evidence="2">Haloacid dehalogenase superfamily, subfamily IA, variant 1 with third motif having Dx(3-4)D or Dx(3-4)E</fullName>
    </submittedName>
</protein>
<dbReference type="InterPro" id="IPR023214">
    <property type="entry name" value="HAD_sf"/>
</dbReference>
<dbReference type="AlphaFoldDB" id="A0A1G7THH6"/>
<dbReference type="EMBL" id="FNCN01000003">
    <property type="protein sequence ID" value="SDG34817.1"/>
    <property type="molecule type" value="Genomic_DNA"/>
</dbReference>
<dbReference type="PANTHER" id="PTHR43316:SF3">
    <property type="entry name" value="HALOACID DEHALOGENASE, TYPE II (AFU_ORTHOLOGUE AFUA_2G07750)-RELATED"/>
    <property type="match status" value="1"/>
</dbReference>
<reference evidence="2 3" key="1">
    <citation type="submission" date="2016-10" db="EMBL/GenBank/DDBJ databases">
        <authorList>
            <person name="de Groot N.N."/>
        </authorList>
    </citation>
    <scope>NUCLEOTIDE SEQUENCE [LARGE SCALE GENOMIC DNA]</scope>
    <source>
        <strain evidence="2 3">CPCC 201354</strain>
    </source>
</reference>
<name>A0A1G7THH6_9ACTN</name>
<keyword evidence="3" id="KW-1185">Reference proteome</keyword>
<dbReference type="GO" id="GO:0016787">
    <property type="term" value="F:hydrolase activity"/>
    <property type="evidence" value="ECO:0007669"/>
    <property type="project" value="UniProtKB-KW"/>
</dbReference>
<dbReference type="OrthoDB" id="9810501at2"/>
<proteinExistence type="predicted"/>
<dbReference type="InterPro" id="IPR006439">
    <property type="entry name" value="HAD-SF_hydro_IA"/>
</dbReference>
<dbReference type="Pfam" id="PF00702">
    <property type="entry name" value="Hydrolase"/>
    <property type="match status" value="1"/>
</dbReference>
<organism evidence="2 3">
    <name type="scientific">Sinosporangium album</name>
    <dbReference type="NCBI Taxonomy" id="504805"/>
    <lineage>
        <taxon>Bacteria</taxon>
        <taxon>Bacillati</taxon>
        <taxon>Actinomycetota</taxon>
        <taxon>Actinomycetes</taxon>
        <taxon>Streptosporangiales</taxon>
        <taxon>Streptosporangiaceae</taxon>
        <taxon>Sinosporangium</taxon>
    </lineage>
</organism>
<dbReference type="SUPFAM" id="SSF56784">
    <property type="entry name" value="HAD-like"/>
    <property type="match status" value="1"/>
</dbReference>
<dbReference type="NCBIfam" id="TIGR01549">
    <property type="entry name" value="HAD-SF-IA-v1"/>
    <property type="match status" value="1"/>
</dbReference>
<evidence type="ECO:0000313" key="2">
    <source>
        <dbReference type="EMBL" id="SDG34817.1"/>
    </source>
</evidence>
<dbReference type="InterPro" id="IPR051540">
    <property type="entry name" value="S-2-haloacid_dehalogenase"/>
</dbReference>
<dbReference type="RefSeq" id="WP_093168601.1">
    <property type="nucleotide sequence ID" value="NZ_FNCN01000003.1"/>
</dbReference>
<dbReference type="InterPro" id="IPR036412">
    <property type="entry name" value="HAD-like_sf"/>
</dbReference>
<dbReference type="Proteomes" id="UP000198923">
    <property type="component" value="Unassembled WGS sequence"/>
</dbReference>
<evidence type="ECO:0000313" key="3">
    <source>
        <dbReference type="Proteomes" id="UP000198923"/>
    </source>
</evidence>
<gene>
    <name evidence="2" type="ORF">SAMN05421505_103284</name>
</gene>
<dbReference type="SFLD" id="SFLDG01129">
    <property type="entry name" value="C1.5:_HAD__Beta-PGM__Phosphata"/>
    <property type="match status" value="1"/>
</dbReference>
<keyword evidence="1" id="KW-0378">Hydrolase</keyword>
<dbReference type="PANTHER" id="PTHR43316">
    <property type="entry name" value="HYDROLASE, HALOACID DELAHOGENASE-RELATED"/>
    <property type="match status" value="1"/>
</dbReference>
<evidence type="ECO:0000256" key="1">
    <source>
        <dbReference type="ARBA" id="ARBA00022801"/>
    </source>
</evidence>
<sequence>MVRVVVFDVGETLIDETRIWSRWSDRLGVPRLTMLGVLGSMVAVDRSYSDAFELVRPGLDVDAELAAWERDDPHGLRENFDADDLYPDVRGGLAALREAGHQVIVAGNQPPQAEGALAAMDLPVDSIHTSAGWGVEKPKPEFFDRVVEVAGCGPGEILYVGDRLDNDVVPAKQAGMRAALLRRGPWGYVHAARPEAAQADLVVDGLWELAVALGEGRLRA</sequence>
<dbReference type="SFLD" id="SFLDS00003">
    <property type="entry name" value="Haloacid_Dehalogenase"/>
    <property type="match status" value="1"/>
</dbReference>